<organism evidence="1 2">
    <name type="scientific">Scylla paramamosain</name>
    <name type="common">Mud crab</name>
    <dbReference type="NCBI Taxonomy" id="85552"/>
    <lineage>
        <taxon>Eukaryota</taxon>
        <taxon>Metazoa</taxon>
        <taxon>Ecdysozoa</taxon>
        <taxon>Arthropoda</taxon>
        <taxon>Crustacea</taxon>
        <taxon>Multicrustacea</taxon>
        <taxon>Malacostraca</taxon>
        <taxon>Eumalacostraca</taxon>
        <taxon>Eucarida</taxon>
        <taxon>Decapoda</taxon>
        <taxon>Pleocyemata</taxon>
        <taxon>Brachyura</taxon>
        <taxon>Eubrachyura</taxon>
        <taxon>Portunoidea</taxon>
        <taxon>Portunidae</taxon>
        <taxon>Portuninae</taxon>
        <taxon>Scylla</taxon>
    </lineage>
</organism>
<name>A0AAW0SFT8_SCYPA</name>
<reference evidence="1 2" key="1">
    <citation type="submission" date="2023-03" db="EMBL/GenBank/DDBJ databases">
        <title>High-quality genome of Scylla paramamosain provides insights in environmental adaptation.</title>
        <authorList>
            <person name="Zhang L."/>
        </authorList>
    </citation>
    <scope>NUCLEOTIDE SEQUENCE [LARGE SCALE GENOMIC DNA]</scope>
    <source>
        <strain evidence="1">LZ_2023a</strain>
        <tissue evidence="1">Muscle</tissue>
    </source>
</reference>
<evidence type="ECO:0000313" key="1">
    <source>
        <dbReference type="EMBL" id="KAK8373656.1"/>
    </source>
</evidence>
<comment type="caution">
    <text evidence="1">The sequence shown here is derived from an EMBL/GenBank/DDBJ whole genome shotgun (WGS) entry which is preliminary data.</text>
</comment>
<protein>
    <submittedName>
        <fullName evidence="1">Uncharacterized protein</fullName>
    </submittedName>
</protein>
<dbReference type="EMBL" id="JARAKH010001040">
    <property type="protein sequence ID" value="KAK8373656.1"/>
    <property type="molecule type" value="Genomic_DNA"/>
</dbReference>
<dbReference type="AlphaFoldDB" id="A0AAW0SFT8"/>
<dbReference type="Proteomes" id="UP001487740">
    <property type="component" value="Unassembled WGS sequence"/>
</dbReference>
<keyword evidence="2" id="KW-1185">Reference proteome</keyword>
<evidence type="ECO:0000313" key="2">
    <source>
        <dbReference type="Proteomes" id="UP001487740"/>
    </source>
</evidence>
<sequence length="50" mass="5826">IKPAFSLLLYARFHAELALRHLRYHLTDVPPQSNSPPDNVLGYMKMQVYI</sequence>
<feature type="non-terminal residue" evidence="1">
    <location>
        <position position="50"/>
    </location>
</feature>
<feature type="non-terminal residue" evidence="1">
    <location>
        <position position="1"/>
    </location>
</feature>
<proteinExistence type="predicted"/>
<gene>
    <name evidence="1" type="ORF">O3P69_009737</name>
</gene>
<accession>A0AAW0SFT8</accession>